<evidence type="ECO:0000313" key="3">
    <source>
        <dbReference type="Proteomes" id="UP001305414"/>
    </source>
</evidence>
<dbReference type="AlphaFoldDB" id="A0AAN7Z5D9"/>
<dbReference type="Proteomes" id="UP001305414">
    <property type="component" value="Unassembled WGS sequence"/>
</dbReference>
<dbReference type="CDD" id="cd04301">
    <property type="entry name" value="NAT_SF"/>
    <property type="match status" value="1"/>
</dbReference>
<reference evidence="2 3" key="1">
    <citation type="submission" date="2023-10" db="EMBL/GenBank/DDBJ databases">
        <title>Draft genome sequence of Xylaria bambusicola isolate GMP-LS, the root and basal stem rot pathogen of sugarcane in Indonesia.</title>
        <authorList>
            <person name="Selvaraj P."/>
            <person name="Muralishankar V."/>
            <person name="Muruganantham S."/>
            <person name="Sp S."/>
            <person name="Haryani S."/>
            <person name="Lau K.J.X."/>
            <person name="Naqvi N.I."/>
        </authorList>
    </citation>
    <scope>NUCLEOTIDE SEQUENCE [LARGE SCALE GENOMIC DNA]</scope>
    <source>
        <strain evidence="2">GMP-LS</strain>
    </source>
</reference>
<dbReference type="EMBL" id="JAWHQM010000016">
    <property type="protein sequence ID" value="KAK5630482.1"/>
    <property type="molecule type" value="Genomic_DNA"/>
</dbReference>
<gene>
    <name evidence="2" type="ORF">RRF57_006197</name>
</gene>
<proteinExistence type="predicted"/>
<dbReference type="SUPFAM" id="SSF55729">
    <property type="entry name" value="Acyl-CoA N-acyltransferases (Nat)"/>
    <property type="match status" value="1"/>
</dbReference>
<dbReference type="PANTHER" id="PTHR43415:SF3">
    <property type="entry name" value="GNAT-FAMILY ACETYLTRANSFERASE"/>
    <property type="match status" value="1"/>
</dbReference>
<dbReference type="Pfam" id="PF00583">
    <property type="entry name" value="Acetyltransf_1"/>
    <property type="match status" value="1"/>
</dbReference>
<dbReference type="PANTHER" id="PTHR43415">
    <property type="entry name" value="SPERMIDINE N(1)-ACETYLTRANSFERASE"/>
    <property type="match status" value="1"/>
</dbReference>
<dbReference type="InterPro" id="IPR016181">
    <property type="entry name" value="Acyl_CoA_acyltransferase"/>
</dbReference>
<sequence>MKFESSKFLAEWLCAIMNIFQSKRLIYVPTRDARYRDFLLGLMNEPGMRNSDDSLPVGFAAQNVNQLLEVLASRKLMSMYICLLSNGSDDPVPVGAVSLSKPNEGQAQHANSFLSVIIAAEHQRKGYGREAVAWALDWAFDFARLHRIEISAYSWNMGAKRLYNSIGFADEGVKRECTWFMGGWHDRYEMAMLEHEWRGKWRAIADAGTWASKDGQNHSTEEIAKMMGST</sequence>
<protein>
    <recommendedName>
        <fullName evidence="1">N-acetyltransferase domain-containing protein</fullName>
    </recommendedName>
</protein>
<name>A0AAN7Z5D9_9PEZI</name>
<keyword evidence="3" id="KW-1185">Reference proteome</keyword>
<organism evidence="2 3">
    <name type="scientific">Xylaria bambusicola</name>
    <dbReference type="NCBI Taxonomy" id="326684"/>
    <lineage>
        <taxon>Eukaryota</taxon>
        <taxon>Fungi</taxon>
        <taxon>Dikarya</taxon>
        <taxon>Ascomycota</taxon>
        <taxon>Pezizomycotina</taxon>
        <taxon>Sordariomycetes</taxon>
        <taxon>Xylariomycetidae</taxon>
        <taxon>Xylariales</taxon>
        <taxon>Xylariaceae</taxon>
        <taxon>Xylaria</taxon>
    </lineage>
</organism>
<dbReference type="PROSITE" id="PS51186">
    <property type="entry name" value="GNAT"/>
    <property type="match status" value="1"/>
</dbReference>
<evidence type="ECO:0000313" key="2">
    <source>
        <dbReference type="EMBL" id="KAK5630482.1"/>
    </source>
</evidence>
<evidence type="ECO:0000259" key="1">
    <source>
        <dbReference type="PROSITE" id="PS51186"/>
    </source>
</evidence>
<comment type="caution">
    <text evidence="2">The sequence shown here is derived from an EMBL/GenBank/DDBJ whole genome shotgun (WGS) entry which is preliminary data.</text>
</comment>
<feature type="domain" description="N-acetyltransferase" evidence="1">
    <location>
        <begin position="89"/>
        <end position="195"/>
    </location>
</feature>
<dbReference type="InterPro" id="IPR000182">
    <property type="entry name" value="GNAT_dom"/>
</dbReference>
<accession>A0AAN7Z5D9</accession>
<dbReference type="Gene3D" id="3.40.630.30">
    <property type="match status" value="1"/>
</dbReference>
<dbReference type="GO" id="GO:0016747">
    <property type="term" value="F:acyltransferase activity, transferring groups other than amino-acyl groups"/>
    <property type="evidence" value="ECO:0007669"/>
    <property type="project" value="InterPro"/>
</dbReference>